<name>A0A7W8P7N7_9BURK</name>
<dbReference type="AlphaFoldDB" id="A0A7W8P7N7"/>
<protein>
    <submittedName>
        <fullName evidence="2">Transposase</fullName>
    </submittedName>
</protein>
<accession>A0A7W8P7N7</accession>
<sequence length="37" mass="4245">MGAPIVDDELWTLIEPLLPSPKPRRKKNRGRLPAELH</sequence>
<organism evidence="2 3">
    <name type="scientific">Paraburkholderia youngii</name>
    <dbReference type="NCBI Taxonomy" id="2782701"/>
    <lineage>
        <taxon>Bacteria</taxon>
        <taxon>Pseudomonadati</taxon>
        <taxon>Pseudomonadota</taxon>
        <taxon>Betaproteobacteria</taxon>
        <taxon>Burkholderiales</taxon>
        <taxon>Burkholderiaceae</taxon>
        <taxon>Paraburkholderia</taxon>
    </lineage>
</organism>
<dbReference type="EMBL" id="JACHDE010000031">
    <property type="protein sequence ID" value="MBB5405345.1"/>
    <property type="molecule type" value="Genomic_DNA"/>
</dbReference>
<dbReference type="Proteomes" id="UP000592820">
    <property type="component" value="Unassembled WGS sequence"/>
</dbReference>
<feature type="region of interest" description="Disordered" evidence="1">
    <location>
        <begin position="18"/>
        <end position="37"/>
    </location>
</feature>
<proteinExistence type="predicted"/>
<evidence type="ECO:0000313" key="2">
    <source>
        <dbReference type="EMBL" id="MBB5405345.1"/>
    </source>
</evidence>
<evidence type="ECO:0000256" key="1">
    <source>
        <dbReference type="SAM" id="MobiDB-lite"/>
    </source>
</evidence>
<reference evidence="2 3" key="1">
    <citation type="submission" date="2020-08" db="EMBL/GenBank/DDBJ databases">
        <title>Genomic Encyclopedia of Type Strains, Phase IV (KMG-V): Genome sequencing to study the core and pangenomes of soil and plant-associated prokaryotes.</title>
        <authorList>
            <person name="Whitman W."/>
        </authorList>
    </citation>
    <scope>NUCLEOTIDE SEQUENCE [LARGE SCALE GENOMIC DNA]</scope>
    <source>
        <strain evidence="2 3">JPY162</strain>
    </source>
</reference>
<comment type="caution">
    <text evidence="2">The sequence shown here is derived from an EMBL/GenBank/DDBJ whole genome shotgun (WGS) entry which is preliminary data.</text>
</comment>
<evidence type="ECO:0000313" key="3">
    <source>
        <dbReference type="Proteomes" id="UP000592820"/>
    </source>
</evidence>
<gene>
    <name evidence="2" type="ORF">HDG41_007441</name>
</gene>